<feature type="transmembrane region" description="Helical" evidence="4">
    <location>
        <begin position="538"/>
        <end position="564"/>
    </location>
</feature>
<evidence type="ECO:0000259" key="5">
    <source>
        <dbReference type="Pfam" id="PF10145"/>
    </source>
</evidence>
<dbReference type="PANTHER" id="PTHR37813:SF1">
    <property type="entry name" value="FELS-2 PROPHAGE PROTEIN"/>
    <property type="match status" value="1"/>
</dbReference>
<reference evidence="6" key="1">
    <citation type="journal article" date="2021" name="Proc. Natl. Acad. Sci. U.S.A.">
        <title>A Catalog of Tens of Thousands of Viruses from Human Metagenomes Reveals Hidden Associations with Chronic Diseases.</title>
        <authorList>
            <person name="Tisza M.J."/>
            <person name="Buck C.B."/>
        </authorList>
    </citation>
    <scope>NUCLEOTIDE SEQUENCE</scope>
    <source>
        <strain evidence="6">CtBTH15</strain>
    </source>
</reference>
<keyword evidence="4" id="KW-0472">Membrane</keyword>
<keyword evidence="2" id="KW-1188">Viral release from host cell</keyword>
<dbReference type="InterPro" id="IPR010090">
    <property type="entry name" value="Phage_tape_meas"/>
</dbReference>
<dbReference type="Gene3D" id="1.20.120.20">
    <property type="entry name" value="Apolipoprotein"/>
    <property type="match status" value="1"/>
</dbReference>
<dbReference type="GO" id="GO:0098003">
    <property type="term" value="P:viral tail assembly"/>
    <property type="evidence" value="ECO:0007669"/>
    <property type="project" value="UniProtKB-KW"/>
</dbReference>
<feature type="coiled-coil region" evidence="3">
    <location>
        <begin position="58"/>
        <end position="121"/>
    </location>
</feature>
<keyword evidence="3" id="KW-0175">Coiled coil</keyword>
<keyword evidence="1" id="KW-1245">Viral tail assembly</keyword>
<name>A0A8S5SVK5_9CAUD</name>
<dbReference type="NCBIfam" id="TIGR01760">
    <property type="entry name" value="tape_meas_TP901"/>
    <property type="match status" value="1"/>
</dbReference>
<dbReference type="EMBL" id="BK032685">
    <property type="protein sequence ID" value="DAF55033.1"/>
    <property type="molecule type" value="Genomic_DNA"/>
</dbReference>
<sequence>MAGTVKGITIKFDGDTTGLNRALGQINKATRGTQSSLRDVNRALKLDPTNINLITQKQTLLRQRVDGAKQKLEQLKDVQNQLDAKGVDKTSKEYLEVSRKIEQAKQEVQQFQKELNALKSPKLEQIGQKFNQVGEKMTAAGRKIAPVSAAVAGVGAVSVHTTAQFDSSMSRVSAVAGATGKDFEALRNKAIEMGNKTKFSASESADAMNYMAMAGWKTDDMLSGIKGVMDLAAASGEDLATTSDIVTDALTAFGLSAKDSGHFADVLATASANSNTNVQMLGESFKYAAPVAGSLGYSVEDTTEALGLMANQGIKSTQAGTSLRTIMQGLSKDFTVSGKSIGSVRIQTTNADGSMRSLKDILGDTRDAFSGLSESEKVSAAKTLVGKNAMSGFLALMNSSDKDIGKLEGALGSADGAAGKMASTMQDNLSGAVTSLKSKAETLAIRIGDNLTPYVQAAAEWLGRLADKFSGMSPAAQKAVTGVGVFVAALGPALLIGGKIAGTIGKSISGFQKLSGAITDLGGLGTIASGIGTKVSGALSVMIGPVGLVVAAIGAVVAAFVYLYNNNKQFKAKINQIWSQIKLSVQQFVNAVKAELAPFAGEFKAVCSTIKAVWWAVAGILAPVFITAFGIVKTAVQSALNIILGIIKVFSGLIRGDWSTVWSGIKKITKGAWSGIKAAISAPLKLIRSLVVSILNAIKSKMISAWNSVKSRTAAAWNSIKEKITGPFTRARDKIKGIVDKIKGWFPISIGKIFKNIKLPSFSLSEGSKTYKKLGSISYPKSMGVSWHRKGGIFDRPTLLAGGTHGVGEAGAEAVVPLATLWDQLGQKMNQMGDNITNGIITALAIQGGNSGQPIVIQNFLYPSGPKLGETIVDLYDTYKHRLG</sequence>
<feature type="domain" description="Phage tail tape measure protein" evidence="5">
    <location>
        <begin position="187"/>
        <end position="386"/>
    </location>
</feature>
<evidence type="ECO:0000256" key="1">
    <source>
        <dbReference type="ARBA" id="ARBA00022465"/>
    </source>
</evidence>
<proteinExistence type="predicted"/>
<evidence type="ECO:0000256" key="2">
    <source>
        <dbReference type="ARBA" id="ARBA00022612"/>
    </source>
</evidence>
<accession>A0A8S5SVK5</accession>
<feature type="transmembrane region" description="Helical" evidence="4">
    <location>
        <begin position="514"/>
        <end position="532"/>
    </location>
</feature>
<dbReference type="Pfam" id="PF10145">
    <property type="entry name" value="PhageMin_Tail"/>
    <property type="match status" value="1"/>
</dbReference>
<evidence type="ECO:0000313" key="6">
    <source>
        <dbReference type="EMBL" id="DAF55033.1"/>
    </source>
</evidence>
<evidence type="ECO:0000256" key="4">
    <source>
        <dbReference type="SAM" id="Phobius"/>
    </source>
</evidence>
<protein>
    <submittedName>
        <fullName evidence="6">Minor tail protein</fullName>
    </submittedName>
</protein>
<evidence type="ECO:0000256" key="3">
    <source>
        <dbReference type="SAM" id="Coils"/>
    </source>
</evidence>
<dbReference type="PANTHER" id="PTHR37813">
    <property type="entry name" value="FELS-2 PROPHAGE PROTEIN"/>
    <property type="match status" value="1"/>
</dbReference>
<feature type="transmembrane region" description="Helical" evidence="4">
    <location>
        <begin position="479"/>
        <end position="502"/>
    </location>
</feature>
<organism evidence="6">
    <name type="scientific">Myoviridae sp. ctBTH15</name>
    <dbReference type="NCBI Taxonomy" id="2827666"/>
    <lineage>
        <taxon>Viruses</taxon>
        <taxon>Duplodnaviria</taxon>
        <taxon>Heunggongvirae</taxon>
        <taxon>Uroviricota</taxon>
        <taxon>Caudoviricetes</taxon>
    </lineage>
</organism>
<feature type="transmembrane region" description="Helical" evidence="4">
    <location>
        <begin position="612"/>
        <end position="632"/>
    </location>
</feature>
<keyword evidence="4" id="KW-0812">Transmembrane</keyword>
<keyword evidence="4" id="KW-1133">Transmembrane helix</keyword>